<keyword evidence="6" id="KW-1185">Reference proteome</keyword>
<dbReference type="Gene3D" id="2.60.40.10">
    <property type="entry name" value="Immunoglobulins"/>
    <property type="match status" value="1"/>
</dbReference>
<dbReference type="CDD" id="cd00063">
    <property type="entry name" value="FN3"/>
    <property type="match status" value="1"/>
</dbReference>
<dbReference type="InterPro" id="IPR036116">
    <property type="entry name" value="FN3_sf"/>
</dbReference>
<evidence type="ECO:0000256" key="3">
    <source>
        <dbReference type="SAM" id="SignalP"/>
    </source>
</evidence>
<dbReference type="Pfam" id="PF05426">
    <property type="entry name" value="Alginate_lyase"/>
    <property type="match status" value="1"/>
</dbReference>
<reference evidence="5 6" key="1">
    <citation type="submission" date="2020-08" db="EMBL/GenBank/DDBJ databases">
        <title>Genomic Encyclopedia of Type Strains, Phase IV (KMG-IV): sequencing the most valuable type-strain genomes for metagenomic binning, comparative biology and taxonomic classification.</title>
        <authorList>
            <person name="Goeker M."/>
        </authorList>
    </citation>
    <scope>NUCLEOTIDE SEQUENCE [LARGE SCALE GENOMIC DNA]</scope>
    <source>
        <strain evidence="5 6">YC6886</strain>
    </source>
</reference>
<evidence type="ECO:0000256" key="1">
    <source>
        <dbReference type="ARBA" id="ARBA00022729"/>
    </source>
</evidence>
<dbReference type="EMBL" id="JACHFD010000026">
    <property type="protein sequence ID" value="MBB5353457.1"/>
    <property type="molecule type" value="Genomic_DNA"/>
</dbReference>
<proteinExistence type="predicted"/>
<dbReference type="Gene3D" id="2.60.120.260">
    <property type="entry name" value="Galactose-binding domain-like"/>
    <property type="match status" value="1"/>
</dbReference>
<dbReference type="InterPro" id="IPR013783">
    <property type="entry name" value="Ig-like_fold"/>
</dbReference>
<dbReference type="PROSITE" id="PS50853">
    <property type="entry name" value="FN3"/>
    <property type="match status" value="1"/>
</dbReference>
<dbReference type="SUPFAM" id="SSF49265">
    <property type="entry name" value="Fibronectin type III"/>
    <property type="match status" value="1"/>
</dbReference>
<evidence type="ECO:0000259" key="4">
    <source>
        <dbReference type="PROSITE" id="PS50853"/>
    </source>
</evidence>
<dbReference type="GO" id="GO:0016829">
    <property type="term" value="F:lyase activity"/>
    <property type="evidence" value="ECO:0007669"/>
    <property type="project" value="UniProtKB-KW"/>
</dbReference>
<comment type="caution">
    <text evidence="5">The sequence shown here is derived from an EMBL/GenBank/DDBJ whole genome shotgun (WGS) entry which is preliminary data.</text>
</comment>
<sequence length="623" mass="68512">MIIRFAIHLVIASLTLAVASARFIHPGCLSTEADLQRMAAKVAAGEDPWKSSWDILVKNTDGFLNHPPETQSPIKAGGGRGENYIRLARDCARAYQLALRFRGSGDERFAKRSVKILNAWAAGHNEWAGDSNVCLRAGIYGYQLACTAELLRDFRGWERSDFRKFQDYLKERFYHINHDFLIRHNGTVDEHYWANWDLANMASMIAIGVVCDDRKIFDEAVAYFHKGQGTGALRNAVVFMHPDGLGQWQESGRDQGHSLMGPQLMGSFCEIAWNQGLDLYGALDYRLLAGVEYVSKYNLGHEVPFVTYLRDWGHPGKEKLEVHRRISEHGRGLARPGWDLLFNHHARRRGIAAPWTEAYAEKARPEGGGFNYGGSSGGFDGLGFTTLTHSLDSLDKSAPPGALRATVMGRQITLSWLGSAGAVSHTVKRSQSKGGPYTPIATVEAPEMSFIDTGLEAGTTYYYGVSADLEEGEGPTSAPLAVTADHQLDGSVIGTDGSFRNCGLEKETVFDGSLESYFDPPGENAWVGLDLGPDTTAVVTGVRYCPRKGAADRMVGGRFQGSKTPDFSGEVVDLLRVKSKPADEELTEASIQNKTPFRYLRYIPEKGGWCNVAEIRFLGDPGN</sequence>
<feature type="signal peptide" evidence="3">
    <location>
        <begin position="1"/>
        <end position="21"/>
    </location>
</feature>
<organism evidence="5 6">
    <name type="scientific">Haloferula luteola</name>
    <dbReference type="NCBI Taxonomy" id="595692"/>
    <lineage>
        <taxon>Bacteria</taxon>
        <taxon>Pseudomonadati</taxon>
        <taxon>Verrucomicrobiota</taxon>
        <taxon>Verrucomicrobiia</taxon>
        <taxon>Verrucomicrobiales</taxon>
        <taxon>Verrucomicrobiaceae</taxon>
        <taxon>Haloferula</taxon>
    </lineage>
</organism>
<dbReference type="GO" id="GO:0042597">
    <property type="term" value="C:periplasmic space"/>
    <property type="evidence" value="ECO:0007669"/>
    <property type="project" value="InterPro"/>
</dbReference>
<dbReference type="InterPro" id="IPR003961">
    <property type="entry name" value="FN3_dom"/>
</dbReference>
<gene>
    <name evidence="5" type="ORF">HNR46_003718</name>
</gene>
<keyword evidence="2" id="KW-0456">Lyase</keyword>
<evidence type="ECO:0000313" key="6">
    <source>
        <dbReference type="Proteomes" id="UP000557717"/>
    </source>
</evidence>
<dbReference type="SUPFAM" id="SSF48230">
    <property type="entry name" value="Chondroitin AC/alginate lyase"/>
    <property type="match status" value="1"/>
</dbReference>
<protein>
    <recommendedName>
        <fullName evidence="4">Fibronectin type-III domain-containing protein</fullName>
    </recommendedName>
</protein>
<dbReference type="AlphaFoldDB" id="A0A840V5D6"/>
<feature type="chain" id="PRO_5032340807" description="Fibronectin type-III domain-containing protein" evidence="3">
    <location>
        <begin position="22"/>
        <end position="623"/>
    </location>
</feature>
<accession>A0A840V5D6</accession>
<dbReference type="InterPro" id="IPR008397">
    <property type="entry name" value="Alginate_lyase_dom"/>
</dbReference>
<keyword evidence="1 3" id="KW-0732">Signal</keyword>
<name>A0A840V5D6_9BACT</name>
<evidence type="ECO:0000313" key="5">
    <source>
        <dbReference type="EMBL" id="MBB5353457.1"/>
    </source>
</evidence>
<dbReference type="Gene3D" id="1.50.10.100">
    <property type="entry name" value="Chondroitin AC/alginate lyase"/>
    <property type="match status" value="1"/>
</dbReference>
<dbReference type="RefSeq" id="WP_184021361.1">
    <property type="nucleotide sequence ID" value="NZ_JACHFD010000026.1"/>
</dbReference>
<feature type="domain" description="Fibronectin type-III" evidence="4">
    <location>
        <begin position="399"/>
        <end position="487"/>
    </location>
</feature>
<dbReference type="SMART" id="SM00060">
    <property type="entry name" value="FN3"/>
    <property type="match status" value="1"/>
</dbReference>
<evidence type="ECO:0000256" key="2">
    <source>
        <dbReference type="ARBA" id="ARBA00023239"/>
    </source>
</evidence>
<dbReference type="InterPro" id="IPR008929">
    <property type="entry name" value="Chondroitin_lyas"/>
</dbReference>
<dbReference type="Proteomes" id="UP000557717">
    <property type="component" value="Unassembled WGS sequence"/>
</dbReference>